<proteinExistence type="predicted"/>
<reference evidence="1 2" key="1">
    <citation type="submission" date="2016-05" db="EMBL/GenBank/DDBJ databases">
        <title>A degradative enzymes factory behind the ericoid mycorrhizal symbiosis.</title>
        <authorList>
            <consortium name="DOE Joint Genome Institute"/>
            <person name="Martino E."/>
            <person name="Morin E."/>
            <person name="Grelet G."/>
            <person name="Kuo A."/>
            <person name="Kohler A."/>
            <person name="Daghino S."/>
            <person name="Barry K."/>
            <person name="Choi C."/>
            <person name="Cichocki N."/>
            <person name="Clum A."/>
            <person name="Copeland A."/>
            <person name="Hainaut M."/>
            <person name="Haridas S."/>
            <person name="Labutti K."/>
            <person name="Lindquist E."/>
            <person name="Lipzen A."/>
            <person name="Khouja H.-R."/>
            <person name="Murat C."/>
            <person name="Ohm R."/>
            <person name="Olson A."/>
            <person name="Spatafora J."/>
            <person name="Veneault-Fourrey C."/>
            <person name="Henrissat B."/>
            <person name="Grigoriev I."/>
            <person name="Martin F."/>
            <person name="Perotto S."/>
        </authorList>
    </citation>
    <scope>NUCLEOTIDE SEQUENCE [LARGE SCALE GENOMIC DNA]</scope>
    <source>
        <strain evidence="1 2">UAMH 7357</strain>
    </source>
</reference>
<protein>
    <recommendedName>
        <fullName evidence="3">Actin-like ATPase domain-containing protein</fullName>
    </recommendedName>
</protein>
<keyword evidence="2" id="KW-1185">Reference proteome</keyword>
<dbReference type="OrthoDB" id="2394218at2759"/>
<evidence type="ECO:0000313" key="1">
    <source>
        <dbReference type="EMBL" id="PMD17153.1"/>
    </source>
</evidence>
<name>A0A2J6PSZ9_9HELO</name>
<evidence type="ECO:0008006" key="3">
    <source>
        <dbReference type="Google" id="ProtNLM"/>
    </source>
</evidence>
<sequence length="336" mass="36613">MHANLSWWLSNAGTRGYSDHNLEVCTGSFIYDSRGDSVSAEGCRTFFPGSLAPVDLNPQIFLDTVLTSELNSNEEQNQPHFTTLTSTPSGPSLALSSQYEINSQASTSSTVLRPFSGTMTSSVEVINRKLDEQTLEPKSLFSIQIDTSNKVDGTSHAKYARDNLTCQSPSLTGRSISAGDHNSTVPWFEPSSQAEKRSRLVIAVDFGMTHTSVAWALVGTEGVREGLLSNWPGASSSTDPSFNDFPTPRSFPKYGTQEVKWLMLRLMGGGNSYNASSVPPSLPPAKSEIDLSEDFLLKVRMAVISQLEANDGALFFQEEGNIHYYFTIPGVWNDAG</sequence>
<dbReference type="Proteomes" id="UP000235672">
    <property type="component" value="Unassembled WGS sequence"/>
</dbReference>
<evidence type="ECO:0000313" key="2">
    <source>
        <dbReference type="Proteomes" id="UP000235672"/>
    </source>
</evidence>
<dbReference type="STRING" id="1745343.A0A2J6PSZ9"/>
<dbReference type="EMBL" id="KZ613501">
    <property type="protein sequence ID" value="PMD17153.1"/>
    <property type="molecule type" value="Genomic_DNA"/>
</dbReference>
<accession>A0A2J6PSZ9</accession>
<gene>
    <name evidence="1" type="ORF">NA56DRAFT_708033</name>
</gene>
<dbReference type="AlphaFoldDB" id="A0A2J6PSZ9"/>
<organism evidence="1 2">
    <name type="scientific">Hyaloscypha hepaticicola</name>
    <dbReference type="NCBI Taxonomy" id="2082293"/>
    <lineage>
        <taxon>Eukaryota</taxon>
        <taxon>Fungi</taxon>
        <taxon>Dikarya</taxon>
        <taxon>Ascomycota</taxon>
        <taxon>Pezizomycotina</taxon>
        <taxon>Leotiomycetes</taxon>
        <taxon>Helotiales</taxon>
        <taxon>Hyaloscyphaceae</taxon>
        <taxon>Hyaloscypha</taxon>
    </lineage>
</organism>